<accession>A0A7R9GJP1</accession>
<dbReference type="SUPFAM" id="SSF48264">
    <property type="entry name" value="Cytochrome P450"/>
    <property type="match status" value="2"/>
</dbReference>
<gene>
    <name evidence="10" type="ORF">NMOB1V02_LOCUS11335</name>
</gene>
<dbReference type="AlphaFoldDB" id="A0A7R9GJP1"/>
<dbReference type="GO" id="GO:0005506">
    <property type="term" value="F:iron ion binding"/>
    <property type="evidence" value="ECO:0007669"/>
    <property type="project" value="InterPro"/>
</dbReference>
<evidence type="ECO:0000313" key="11">
    <source>
        <dbReference type="Proteomes" id="UP000678499"/>
    </source>
</evidence>
<evidence type="ECO:0000256" key="2">
    <source>
        <dbReference type="ARBA" id="ARBA00022617"/>
    </source>
</evidence>
<dbReference type="PRINTS" id="PR00463">
    <property type="entry name" value="EP450I"/>
</dbReference>
<evidence type="ECO:0008006" key="12">
    <source>
        <dbReference type="Google" id="ProtNLM"/>
    </source>
</evidence>
<comment type="function">
    <text evidence="7">Cytochromes P450 are a group of heme-thiolate monooxygenases. They oxidize a variety of structurally unrelated compounds, including steroids, fatty acids, and xenobiotics.</text>
</comment>
<dbReference type="Proteomes" id="UP000678499">
    <property type="component" value="Unassembled WGS sequence"/>
</dbReference>
<feature type="binding site" description="axial binding residue" evidence="8">
    <location>
        <position position="151"/>
    </location>
    <ligand>
        <name>heme</name>
        <dbReference type="ChEBI" id="CHEBI:30413"/>
    </ligand>
    <ligandPart>
        <name>Fe</name>
        <dbReference type="ChEBI" id="CHEBI:18248"/>
    </ligandPart>
</feature>
<dbReference type="InterPro" id="IPR050705">
    <property type="entry name" value="Cytochrome_P450_3A"/>
</dbReference>
<evidence type="ECO:0000256" key="3">
    <source>
        <dbReference type="ARBA" id="ARBA00022723"/>
    </source>
</evidence>
<evidence type="ECO:0000256" key="5">
    <source>
        <dbReference type="ARBA" id="ARBA00023004"/>
    </source>
</evidence>
<dbReference type="OrthoDB" id="2789670at2759"/>
<feature type="non-terminal residue" evidence="10">
    <location>
        <position position="1"/>
    </location>
</feature>
<organism evidence="10">
    <name type="scientific">Notodromas monacha</name>
    <dbReference type="NCBI Taxonomy" id="399045"/>
    <lineage>
        <taxon>Eukaryota</taxon>
        <taxon>Metazoa</taxon>
        <taxon>Ecdysozoa</taxon>
        <taxon>Arthropoda</taxon>
        <taxon>Crustacea</taxon>
        <taxon>Oligostraca</taxon>
        <taxon>Ostracoda</taxon>
        <taxon>Podocopa</taxon>
        <taxon>Podocopida</taxon>
        <taxon>Cypridocopina</taxon>
        <taxon>Cypridoidea</taxon>
        <taxon>Cyprididae</taxon>
        <taxon>Notodromas</taxon>
    </lineage>
</organism>
<evidence type="ECO:0000256" key="7">
    <source>
        <dbReference type="ARBA" id="ARBA00043906"/>
    </source>
</evidence>
<evidence type="ECO:0000256" key="9">
    <source>
        <dbReference type="RuleBase" id="RU000461"/>
    </source>
</evidence>
<keyword evidence="3 8" id="KW-0479">Metal-binding</keyword>
<evidence type="ECO:0000313" key="10">
    <source>
        <dbReference type="EMBL" id="CAD7283723.1"/>
    </source>
</evidence>
<dbReference type="Pfam" id="PF00067">
    <property type="entry name" value="p450"/>
    <property type="match status" value="2"/>
</dbReference>
<dbReference type="PANTHER" id="PTHR24302">
    <property type="entry name" value="CYTOCHROME P450 FAMILY 3"/>
    <property type="match status" value="1"/>
</dbReference>
<keyword evidence="4 9" id="KW-0560">Oxidoreductase</keyword>
<evidence type="ECO:0000256" key="8">
    <source>
        <dbReference type="PIRSR" id="PIRSR602401-1"/>
    </source>
</evidence>
<proteinExistence type="inferred from homology"/>
<keyword evidence="2 8" id="KW-0349">Heme</keyword>
<dbReference type="InterPro" id="IPR001128">
    <property type="entry name" value="Cyt_P450"/>
</dbReference>
<dbReference type="GO" id="GO:0008395">
    <property type="term" value="F:steroid hydroxylase activity"/>
    <property type="evidence" value="ECO:0007669"/>
    <property type="project" value="TreeGrafter"/>
</dbReference>
<dbReference type="EMBL" id="OA887981">
    <property type="protein sequence ID" value="CAD7283723.1"/>
    <property type="molecule type" value="Genomic_DNA"/>
</dbReference>
<dbReference type="InterPro" id="IPR017972">
    <property type="entry name" value="Cyt_P450_CS"/>
</dbReference>
<dbReference type="InterPro" id="IPR036396">
    <property type="entry name" value="Cyt_P450_sf"/>
</dbReference>
<reference evidence="10" key="1">
    <citation type="submission" date="2020-11" db="EMBL/GenBank/DDBJ databases">
        <authorList>
            <person name="Tran Van P."/>
        </authorList>
    </citation>
    <scope>NUCLEOTIDE SEQUENCE</scope>
</reference>
<dbReference type="EMBL" id="CAJPEX010005944">
    <property type="protein sequence ID" value="CAG0923875.1"/>
    <property type="molecule type" value="Genomic_DNA"/>
</dbReference>
<dbReference type="PANTHER" id="PTHR24302:SF15">
    <property type="entry name" value="FATTY-ACID PEROXYGENASE"/>
    <property type="match status" value="1"/>
</dbReference>
<dbReference type="GO" id="GO:0016705">
    <property type="term" value="F:oxidoreductase activity, acting on paired donors, with incorporation or reduction of molecular oxygen"/>
    <property type="evidence" value="ECO:0007669"/>
    <property type="project" value="InterPro"/>
</dbReference>
<comment type="cofactor">
    <cofactor evidence="8">
        <name>heme</name>
        <dbReference type="ChEBI" id="CHEBI:30413"/>
    </cofactor>
</comment>
<keyword evidence="6 9" id="KW-0503">Monooxygenase</keyword>
<evidence type="ECO:0000256" key="4">
    <source>
        <dbReference type="ARBA" id="ARBA00023002"/>
    </source>
</evidence>
<evidence type="ECO:0000256" key="6">
    <source>
        <dbReference type="ARBA" id="ARBA00023033"/>
    </source>
</evidence>
<protein>
    <recommendedName>
        <fullName evidence="12">Cytochrome P450</fullName>
    </recommendedName>
</protein>
<comment type="similarity">
    <text evidence="1 9">Belongs to the cytochrome P450 family.</text>
</comment>
<dbReference type="PROSITE" id="PS00086">
    <property type="entry name" value="CYTOCHROME_P450"/>
    <property type="match status" value="1"/>
</dbReference>
<sequence>MANHLHEDTPPPFLSNCQYQETPQKTKWFKSRGDSRMPLHGSSFERGSPDLSPRLNASILLNYAWKIMRKSRSHRFFSLSRIDRECTKSCEINGLQFKKGDAVVIPMWSIQHNEDYHPDPDTFRPERFAPENKSKMVPYTYFPFGQGQRACIGMRFASEQAKLTLGHFILSFKLSKCSKTYMWLRNQDGDTTKGDKGNARKPDMVTLSALEQMYDGKAPLLYVSDPEVIKEIFVKKFDCFADHQQFSAGFDQVKYIRKFLFVISGQDWKDVRSSVTPAFSSGKIKKRTAEPLRFGRQTYSKKKPKTHRLYLALKKEKVTLDVIARCAFGTKLDNLDDPNNPFAVNSAKAFRPPLFDSAWSLIPDLFPWTQIFGLEAFISRDSIEFFVKTVEEVIKLRKADGS</sequence>
<keyword evidence="5 8" id="KW-0408">Iron</keyword>
<evidence type="ECO:0000256" key="1">
    <source>
        <dbReference type="ARBA" id="ARBA00010617"/>
    </source>
</evidence>
<dbReference type="GO" id="GO:0020037">
    <property type="term" value="F:heme binding"/>
    <property type="evidence" value="ECO:0007669"/>
    <property type="project" value="InterPro"/>
</dbReference>
<dbReference type="Gene3D" id="1.10.630.10">
    <property type="entry name" value="Cytochrome P450"/>
    <property type="match status" value="2"/>
</dbReference>
<dbReference type="InterPro" id="IPR002401">
    <property type="entry name" value="Cyt_P450_E_grp-I"/>
</dbReference>
<keyword evidence="11" id="KW-1185">Reference proteome</keyword>
<name>A0A7R9GJP1_9CRUS</name>